<feature type="transmembrane region" description="Helical" evidence="9">
    <location>
        <begin position="851"/>
        <end position="879"/>
    </location>
</feature>
<keyword evidence="4 9" id="KW-0812">Transmembrane</keyword>
<dbReference type="PANTHER" id="PTHR19229:SF260">
    <property type="entry name" value="ABC TRANSPORTER DOMAIN-CONTAINING PROTEIN"/>
    <property type="match status" value="1"/>
</dbReference>
<dbReference type="CDD" id="cd03263">
    <property type="entry name" value="ABC_subfamily_A"/>
    <property type="match status" value="2"/>
</dbReference>
<comment type="caution">
    <text evidence="11">The sequence shown here is derived from an EMBL/GenBank/DDBJ whole genome shotgun (WGS) entry which is preliminary data.</text>
</comment>
<evidence type="ECO:0000256" key="4">
    <source>
        <dbReference type="ARBA" id="ARBA00022692"/>
    </source>
</evidence>
<comment type="subcellular location">
    <subcellularLocation>
        <location evidence="1">Membrane</location>
        <topology evidence="1">Multi-pass membrane protein</topology>
    </subcellularLocation>
</comment>
<dbReference type="Pfam" id="PF00005">
    <property type="entry name" value="ABC_tran"/>
    <property type="match status" value="2"/>
</dbReference>
<feature type="domain" description="ABC transporter" evidence="10">
    <location>
        <begin position="118"/>
        <end position="345"/>
    </location>
</feature>
<dbReference type="SUPFAM" id="SSF52540">
    <property type="entry name" value="P-loop containing nucleoside triphosphate hydrolases"/>
    <property type="match status" value="2"/>
</dbReference>
<dbReference type="InterPro" id="IPR027417">
    <property type="entry name" value="P-loop_NTPase"/>
</dbReference>
<dbReference type="FunFam" id="3.40.50.300:FF:000335">
    <property type="entry name" value="ATP binding cassette subfamily A member 5"/>
    <property type="match status" value="1"/>
</dbReference>
<evidence type="ECO:0000313" key="12">
    <source>
        <dbReference type="Proteomes" id="UP000218231"/>
    </source>
</evidence>
<dbReference type="GO" id="GO:0016020">
    <property type="term" value="C:membrane"/>
    <property type="evidence" value="ECO:0007669"/>
    <property type="project" value="UniProtKB-SubCell"/>
</dbReference>
<evidence type="ECO:0000256" key="5">
    <source>
        <dbReference type="ARBA" id="ARBA00022741"/>
    </source>
</evidence>
<keyword evidence="5" id="KW-0547">Nucleotide-binding</keyword>
<dbReference type="InterPro" id="IPR003593">
    <property type="entry name" value="AAA+_ATPase"/>
</dbReference>
<evidence type="ECO:0000256" key="8">
    <source>
        <dbReference type="ARBA" id="ARBA00023136"/>
    </source>
</evidence>
<keyword evidence="6" id="KW-0067">ATP-binding</keyword>
<sequence>MLGRTTHSTVPHFLTFTHSLKIRPSTTKVFDAHYGIGLTSVFVALVCQTVFCLIAAWYISAIFPGAYGVGRKWYFPFTLSYWLPNSRGNEVNDIGDQFESIPASDSFESEPVGQKMTVHISGLSKIYSNGTKALDNLHLRLYESSITALLGHNGAGKTTTMSLLCGFYKPSSGTARICGFDIRSDLRRVRDVLGLCPQHNVLFTHLTVAEQLKFFAVIKGVSNSEQVDEILESVSLTHKRDALAGTLSGGMKRRLSIGIALIGGSKFVILDEPTAGVDVTARKEIWKLLQKNKTGRTILLSTHHMDEADVLSDRIAILSEGKLVSLGSSVFLKNRYGQNLNLIICKNERSGVYSPAIEEILSQPILSIQFLDENEKELIFLIPIDIDSETLEKFFVWLDTRCRELNLGDYGISAPNLQQVIVPILLILSCEAYIAIQNLDSTAPEGTTTAQNNLPLVRPLFGDTTDVYISLWDRNSSSLAYRMTESLLNPPGLGVRCVDDGYLQKVADVTCDFGAAEGEFDFDQNGTDIDYNEQNVYCACSPTADFGWNCTASDFPMGDLPMLTLNTSDRVWDLSYRNISQMRMTTRRNKKDATNGAIDDLFFLGGFSLGHTSLRASQMNSTSEKIGWADLIVTLQQSAAELKINYTGEQGNQTHLNDPFTQGINMTVLVDTLIDNMETKENVKVWFNNKVWPAVAIQNSEITNALLRAISTEDPTHIEILTYNNPMNRTVKDAFDSATIQKVVTMRVIVLILTLCMIPAAFIQFIIEDRVSDSLHLQIVSGLRKRTYWIAGFVYDLSIYILAVIVIMLIYLIFGIKDFTYDPQIFGAYVLLFIVYGISAIQYAYILQRMFTIPALAFIIIFAVLFFIGTVLTMTVFVIEQLMKTDPTLYTAHQACSYSFLVLPQYCLGMAIYRGAYIYQLFEIGKSYLNDLHRSDLVNDLPLPYVLEWDLMGIYIVVLVGHIAVSFWILVFLESKSVCGWRRLWEMSITNRLLSQQQNGMGTQPEGPSLHTAEDDLDVQKEKERVEALAEEVHETGRNMPLVVRDLAKAYGRSRLAVKGVSFAVDKGECFGLLGLNGAGKTTCFGMLTGKILPGAGSVDIQGYSVTSGDSKGFKQLGYCPQFDALNMKLTTKENMIFFARIRGIPSKDVESLVSRILLSLHLSPYANTVSGELSGGNRRKLSVAVALISQPTLILLDEPSAGMDPGSQQFLWRVIELLRKSGKAVVITSHSMEECEFLCTRIAIMDQGKIRCIGSKQHLKNKFGEGYSLIVKLRNLTDVQEAAEYLSGKIQGIQLIHCCTIFIRIHRSKSSIADILHIVNEMKQKWLVEDFSLSQATLDEVFQSLAETSKS</sequence>
<keyword evidence="12" id="KW-1185">Reference proteome</keyword>
<evidence type="ECO:0000256" key="3">
    <source>
        <dbReference type="ARBA" id="ARBA00022448"/>
    </source>
</evidence>
<evidence type="ECO:0000256" key="2">
    <source>
        <dbReference type="ARBA" id="ARBA00008869"/>
    </source>
</evidence>
<reference evidence="11 12" key="1">
    <citation type="journal article" date="2017" name="Curr. Biol.">
        <title>Genome architecture and evolution of a unichromosomal asexual nematode.</title>
        <authorList>
            <person name="Fradin H."/>
            <person name="Zegar C."/>
            <person name="Gutwein M."/>
            <person name="Lucas J."/>
            <person name="Kovtun M."/>
            <person name="Corcoran D."/>
            <person name="Baugh L.R."/>
            <person name="Kiontke K."/>
            <person name="Gunsalus K."/>
            <person name="Fitch D.H."/>
            <person name="Piano F."/>
        </authorList>
    </citation>
    <scope>NUCLEOTIDE SEQUENCE [LARGE SCALE GENOMIC DNA]</scope>
    <source>
        <strain evidence="11">PF1309</strain>
    </source>
</reference>
<evidence type="ECO:0000256" key="7">
    <source>
        <dbReference type="ARBA" id="ARBA00022989"/>
    </source>
</evidence>
<dbReference type="GO" id="GO:0140359">
    <property type="term" value="F:ABC-type transporter activity"/>
    <property type="evidence" value="ECO:0007669"/>
    <property type="project" value="InterPro"/>
</dbReference>
<keyword evidence="7 9" id="KW-1133">Transmembrane helix</keyword>
<dbReference type="PROSITE" id="PS00211">
    <property type="entry name" value="ABC_TRANSPORTER_1"/>
    <property type="match status" value="2"/>
</dbReference>
<accession>A0A2A2K5A4</accession>
<dbReference type="InterPro" id="IPR013525">
    <property type="entry name" value="ABC2_TM"/>
</dbReference>
<dbReference type="GO" id="GO:0016887">
    <property type="term" value="F:ATP hydrolysis activity"/>
    <property type="evidence" value="ECO:0007669"/>
    <property type="project" value="InterPro"/>
</dbReference>
<dbReference type="GO" id="GO:0005319">
    <property type="term" value="F:lipid transporter activity"/>
    <property type="evidence" value="ECO:0007669"/>
    <property type="project" value="TreeGrafter"/>
</dbReference>
<keyword evidence="8 9" id="KW-0472">Membrane</keyword>
<keyword evidence="3" id="KW-0813">Transport</keyword>
<evidence type="ECO:0000256" key="9">
    <source>
        <dbReference type="SAM" id="Phobius"/>
    </source>
</evidence>
<dbReference type="Proteomes" id="UP000218231">
    <property type="component" value="Unassembled WGS sequence"/>
</dbReference>
<feature type="transmembrane region" description="Helical" evidence="9">
    <location>
        <begin position="826"/>
        <end position="845"/>
    </location>
</feature>
<evidence type="ECO:0000259" key="10">
    <source>
        <dbReference type="PROSITE" id="PS50893"/>
    </source>
</evidence>
<dbReference type="InterPro" id="IPR026082">
    <property type="entry name" value="ABCA"/>
</dbReference>
<proteinExistence type="inferred from homology"/>
<dbReference type="PROSITE" id="PS50893">
    <property type="entry name" value="ABC_TRANSPORTER_2"/>
    <property type="match status" value="2"/>
</dbReference>
<dbReference type="Pfam" id="PF12698">
    <property type="entry name" value="ABC2_membrane_3"/>
    <property type="match status" value="1"/>
</dbReference>
<dbReference type="Gene3D" id="3.40.50.300">
    <property type="entry name" value="P-loop containing nucleotide triphosphate hydrolases"/>
    <property type="match status" value="2"/>
</dbReference>
<organism evidence="11 12">
    <name type="scientific">Diploscapter pachys</name>
    <dbReference type="NCBI Taxonomy" id="2018661"/>
    <lineage>
        <taxon>Eukaryota</taxon>
        <taxon>Metazoa</taxon>
        <taxon>Ecdysozoa</taxon>
        <taxon>Nematoda</taxon>
        <taxon>Chromadorea</taxon>
        <taxon>Rhabditida</taxon>
        <taxon>Rhabditina</taxon>
        <taxon>Rhabditomorpha</taxon>
        <taxon>Rhabditoidea</taxon>
        <taxon>Rhabditidae</taxon>
        <taxon>Diploscapter</taxon>
    </lineage>
</organism>
<dbReference type="GO" id="GO:0005524">
    <property type="term" value="F:ATP binding"/>
    <property type="evidence" value="ECO:0007669"/>
    <property type="project" value="UniProtKB-KW"/>
</dbReference>
<comment type="similarity">
    <text evidence="2">Belongs to the ABC transporter superfamily. ABCA family.</text>
</comment>
<evidence type="ECO:0000256" key="6">
    <source>
        <dbReference type="ARBA" id="ARBA00022840"/>
    </source>
</evidence>
<dbReference type="EMBL" id="LIAE01009596">
    <property type="protein sequence ID" value="PAV69108.1"/>
    <property type="molecule type" value="Genomic_DNA"/>
</dbReference>
<gene>
    <name evidence="11" type="ORF">WR25_25106</name>
</gene>
<feature type="transmembrane region" description="Helical" evidence="9">
    <location>
        <begin position="748"/>
        <end position="767"/>
    </location>
</feature>
<dbReference type="FunFam" id="3.40.50.300:FF:002832">
    <property type="entry name" value="ABC Transporter family"/>
    <property type="match status" value="1"/>
</dbReference>
<dbReference type="InterPro" id="IPR003439">
    <property type="entry name" value="ABC_transporter-like_ATP-bd"/>
</dbReference>
<evidence type="ECO:0000256" key="1">
    <source>
        <dbReference type="ARBA" id="ARBA00004141"/>
    </source>
</evidence>
<dbReference type="OrthoDB" id="10255969at2759"/>
<protein>
    <recommendedName>
        <fullName evidence="10">ABC transporter domain-containing protein</fullName>
    </recommendedName>
</protein>
<feature type="domain" description="ABC transporter" evidence="10">
    <location>
        <begin position="1042"/>
        <end position="1273"/>
    </location>
</feature>
<feature type="transmembrane region" description="Helical" evidence="9">
    <location>
        <begin position="952"/>
        <end position="973"/>
    </location>
</feature>
<dbReference type="InterPro" id="IPR017871">
    <property type="entry name" value="ABC_transporter-like_CS"/>
</dbReference>
<dbReference type="PANTHER" id="PTHR19229">
    <property type="entry name" value="ATP-BINDING CASSETTE TRANSPORTER SUBFAMILY A ABCA"/>
    <property type="match status" value="1"/>
</dbReference>
<name>A0A2A2K5A4_9BILA</name>
<feature type="transmembrane region" description="Helical" evidence="9">
    <location>
        <begin position="787"/>
        <end position="814"/>
    </location>
</feature>
<dbReference type="STRING" id="2018661.A0A2A2K5A4"/>
<dbReference type="SMART" id="SM00382">
    <property type="entry name" value="AAA"/>
    <property type="match status" value="2"/>
</dbReference>
<evidence type="ECO:0000313" key="11">
    <source>
        <dbReference type="EMBL" id="PAV69108.1"/>
    </source>
</evidence>
<feature type="transmembrane region" description="Helical" evidence="9">
    <location>
        <begin position="34"/>
        <end position="63"/>
    </location>
</feature>